<organism evidence="1 2">
    <name type="scientific">Spinactinospora alkalitolerans</name>
    <dbReference type="NCBI Taxonomy" id="687207"/>
    <lineage>
        <taxon>Bacteria</taxon>
        <taxon>Bacillati</taxon>
        <taxon>Actinomycetota</taxon>
        <taxon>Actinomycetes</taxon>
        <taxon>Streptosporangiales</taxon>
        <taxon>Nocardiopsidaceae</taxon>
        <taxon>Spinactinospora</taxon>
    </lineage>
</organism>
<comment type="caution">
    <text evidence="1">The sequence shown here is derived from an EMBL/GenBank/DDBJ whole genome shotgun (WGS) entry which is preliminary data.</text>
</comment>
<protein>
    <submittedName>
        <fullName evidence="1">Uncharacterized protein</fullName>
    </submittedName>
</protein>
<dbReference type="EMBL" id="JACCCC010000001">
    <property type="protein sequence ID" value="NYE49186.1"/>
    <property type="molecule type" value="Genomic_DNA"/>
</dbReference>
<dbReference type="AlphaFoldDB" id="A0A852TXF9"/>
<evidence type="ECO:0000313" key="2">
    <source>
        <dbReference type="Proteomes" id="UP000589036"/>
    </source>
</evidence>
<accession>A0A852TXF9</accession>
<gene>
    <name evidence="1" type="ORF">HDA32_004306</name>
</gene>
<proteinExistence type="predicted"/>
<name>A0A852TXF9_9ACTN</name>
<sequence length="327" mass="36754">MVQGLTRTFRIEKDPEKEGEWSSVSDVGKEFGGAELTWDAYLRVEEAYLRAIRILADAYGVTEISVRHPEAWSPLPGWLTEFRDGTVLSLETAVRVARAVLRESGIFCHLVSEGRIDLSFGRDYTVYADVAGDPDEALARIRGTGLDVLDESASADPFRDVDDDEFFRLPADADFWLRLSERIGRRRGRHLLLERWAQGTYGQSWYALLPGDSEAVRRRVRPRSQVFAFFDVDVFGPAKLRDRAGSLSEDDVDDLEPWIRAVPAEPPRLETEYFTDPESVTALAESAGTSAEAFFFVHPGLNPEGEDRLVGVVPDPDGRVRGRWPAY</sequence>
<dbReference type="Proteomes" id="UP000589036">
    <property type="component" value="Unassembled WGS sequence"/>
</dbReference>
<reference evidence="1 2" key="1">
    <citation type="submission" date="2020-07" db="EMBL/GenBank/DDBJ databases">
        <title>Sequencing the genomes of 1000 actinobacteria strains.</title>
        <authorList>
            <person name="Klenk H.-P."/>
        </authorList>
    </citation>
    <scope>NUCLEOTIDE SEQUENCE [LARGE SCALE GENOMIC DNA]</scope>
    <source>
        <strain evidence="1 2">CXB654</strain>
    </source>
</reference>
<dbReference type="RefSeq" id="WP_179644896.1">
    <property type="nucleotide sequence ID" value="NZ_BAAAYY010000031.1"/>
</dbReference>
<evidence type="ECO:0000313" key="1">
    <source>
        <dbReference type="EMBL" id="NYE49186.1"/>
    </source>
</evidence>
<keyword evidence="2" id="KW-1185">Reference proteome</keyword>